<dbReference type="AlphaFoldDB" id="A0A100XZQ0"/>
<name>A0A100XZQ0_9EURY</name>
<dbReference type="CDD" id="cd11581">
    <property type="entry name" value="GINS_A"/>
    <property type="match status" value="1"/>
</dbReference>
<dbReference type="CDD" id="cd21695">
    <property type="entry name" value="GINS_B_archaea_Gins51"/>
    <property type="match status" value="1"/>
</dbReference>
<protein>
    <recommendedName>
        <fullName evidence="1">Gins51 C-terminal domain-containing protein</fullName>
    </recommendedName>
</protein>
<evidence type="ECO:0000313" key="2">
    <source>
        <dbReference type="EMBL" id="KUH34665.1"/>
    </source>
</evidence>
<evidence type="ECO:0000259" key="1">
    <source>
        <dbReference type="Pfam" id="PF22090"/>
    </source>
</evidence>
<dbReference type="STRING" id="227598.APY94_00310"/>
<evidence type="ECO:0000313" key="3">
    <source>
        <dbReference type="Proteomes" id="UP000053462"/>
    </source>
</evidence>
<dbReference type="Pfam" id="PF22090">
    <property type="entry name" value="Gins51_C"/>
    <property type="match status" value="1"/>
</dbReference>
<reference evidence="2 3" key="1">
    <citation type="submission" date="2015-10" db="EMBL/GenBank/DDBJ databases">
        <title>Draft genome sequence of Thermococcus celericrescens strain DSM 17994.</title>
        <authorList>
            <person name="Hong S.-J."/>
            <person name="Park C.-E."/>
            <person name="Shin J.-H."/>
        </authorList>
    </citation>
    <scope>NUCLEOTIDE SEQUENCE [LARGE SCALE GENOMIC DNA]</scope>
    <source>
        <strain evidence="2 3">DSM 17994</strain>
    </source>
</reference>
<dbReference type="EMBL" id="LLYW01000002">
    <property type="protein sequence ID" value="KUH34665.1"/>
    <property type="molecule type" value="Genomic_DNA"/>
</dbReference>
<organism evidence="2 3">
    <name type="scientific">Thermococcus celericrescens</name>
    <dbReference type="NCBI Taxonomy" id="227598"/>
    <lineage>
        <taxon>Archaea</taxon>
        <taxon>Methanobacteriati</taxon>
        <taxon>Methanobacteriota</taxon>
        <taxon>Thermococci</taxon>
        <taxon>Thermococcales</taxon>
        <taxon>Thermococcaceae</taxon>
        <taxon>Thermococcus</taxon>
    </lineage>
</organism>
<dbReference type="Proteomes" id="UP000053462">
    <property type="component" value="Unassembled WGS sequence"/>
</dbReference>
<dbReference type="Gene3D" id="3.40.5.50">
    <property type="match status" value="1"/>
</dbReference>
<gene>
    <name evidence="2" type="ORF">APY94_00310</name>
</gene>
<feature type="domain" description="Gins51 C-terminal" evidence="1">
    <location>
        <begin position="139"/>
        <end position="186"/>
    </location>
</feature>
<accession>A0A100XZQ0</accession>
<dbReference type="Gene3D" id="1.20.58.1030">
    <property type="match status" value="1"/>
</dbReference>
<proteinExistence type="predicted"/>
<dbReference type="InterPro" id="IPR054314">
    <property type="entry name" value="Gins51_C"/>
</dbReference>
<dbReference type="RefSeq" id="WP_058937752.1">
    <property type="nucleotide sequence ID" value="NZ_LLYW01000002.1"/>
</dbReference>
<comment type="caution">
    <text evidence="2">The sequence shown here is derived from an EMBL/GenBank/DDBJ whole genome shotgun (WGS) entry which is preliminary data.</text>
</comment>
<dbReference type="OrthoDB" id="86040at2157"/>
<keyword evidence="3" id="KW-1185">Reference proteome</keyword>
<sequence length="190" mass="21543">MDIVKLRELLEAELSSPELTELDGEFYDEFDSLIKALKLSAESSRERGEDIEEKLYLAQLGIAEKLMREIIKIRLHKIVDLAVEGIPGELTAEEKKIFTVLRAFIEREELAVPEVTEEKLPEMVPESPAEPLKRTAPSEAYIIKVNLPKILDPELREYGPFRAGDLVVIPRSLGKVLIERDAAERIRIAP</sequence>